<name>F1YTR6_9PROT</name>
<dbReference type="GO" id="GO:0003700">
    <property type="term" value="F:DNA-binding transcription factor activity"/>
    <property type="evidence" value="ECO:0007669"/>
    <property type="project" value="InterPro"/>
</dbReference>
<dbReference type="Proteomes" id="UP000018454">
    <property type="component" value="Unassembled WGS sequence"/>
</dbReference>
<dbReference type="SMART" id="SM00347">
    <property type="entry name" value="HTH_MARR"/>
    <property type="match status" value="1"/>
</dbReference>
<dbReference type="GO" id="GO:0006950">
    <property type="term" value="P:response to stress"/>
    <property type="evidence" value="ECO:0007669"/>
    <property type="project" value="TreeGrafter"/>
</dbReference>
<dbReference type="EMBL" id="AEUP01000026">
    <property type="protein sequence ID" value="EGE47781.1"/>
    <property type="molecule type" value="Genomic_DNA"/>
</dbReference>
<protein>
    <submittedName>
        <fullName evidence="2">HTH-type transcriptional regulator PetP</fullName>
    </submittedName>
</protein>
<dbReference type="Gene3D" id="1.10.10.10">
    <property type="entry name" value="Winged helix-like DNA-binding domain superfamily/Winged helix DNA-binding domain"/>
    <property type="match status" value="1"/>
</dbReference>
<evidence type="ECO:0000313" key="3">
    <source>
        <dbReference type="Proteomes" id="UP000018454"/>
    </source>
</evidence>
<dbReference type="AlphaFoldDB" id="F1YTR6"/>
<dbReference type="Pfam" id="PF12802">
    <property type="entry name" value="MarR_2"/>
    <property type="match status" value="1"/>
</dbReference>
<comment type="caution">
    <text evidence="2">The sequence shown here is derived from an EMBL/GenBank/DDBJ whole genome shotgun (WGS) entry which is preliminary data.</text>
</comment>
<dbReference type="PANTHER" id="PTHR33164">
    <property type="entry name" value="TRANSCRIPTIONAL REGULATOR, MARR FAMILY"/>
    <property type="match status" value="1"/>
</dbReference>
<evidence type="ECO:0000313" key="2">
    <source>
        <dbReference type="EMBL" id="EGE47781.1"/>
    </source>
</evidence>
<proteinExistence type="predicted"/>
<dbReference type="PANTHER" id="PTHR33164:SF44">
    <property type="entry name" value="TRANSCRIPTIONAL REGULATORY PROTEIN"/>
    <property type="match status" value="1"/>
</dbReference>
<dbReference type="InterPro" id="IPR039422">
    <property type="entry name" value="MarR/SlyA-like"/>
</dbReference>
<sequence>MHMSLPHETAGADLLFLREEQLRLAQTLMFLASRDMAQAVEPVLEEDGLGHAHYRVLQVLAFSPGIPVSRLQAVLGVTKQSLGRTMHELDARRYLESQPGRQDRRQRLLFLSPEGKAAEARLFAVVRQRLVAAYREAGGAAVEGFRRVMRGMLSEQSRSVLNEDAAGKKGGRHGA</sequence>
<accession>F1YTR6</accession>
<dbReference type="PROSITE" id="PS50995">
    <property type="entry name" value="HTH_MARR_2"/>
    <property type="match status" value="1"/>
</dbReference>
<gene>
    <name evidence="2" type="primary">petP</name>
    <name evidence="2" type="ORF">APO_1415</name>
</gene>
<organism evidence="2 3">
    <name type="scientific">Acetobacter pomorum DM001</name>
    <dbReference type="NCBI Taxonomy" id="945681"/>
    <lineage>
        <taxon>Bacteria</taxon>
        <taxon>Pseudomonadati</taxon>
        <taxon>Pseudomonadota</taxon>
        <taxon>Alphaproteobacteria</taxon>
        <taxon>Acetobacterales</taxon>
        <taxon>Acetobacteraceae</taxon>
        <taxon>Acetobacter</taxon>
    </lineage>
</organism>
<dbReference type="InterPro" id="IPR036388">
    <property type="entry name" value="WH-like_DNA-bd_sf"/>
</dbReference>
<dbReference type="SUPFAM" id="SSF46785">
    <property type="entry name" value="Winged helix' DNA-binding domain"/>
    <property type="match status" value="1"/>
</dbReference>
<dbReference type="InterPro" id="IPR000835">
    <property type="entry name" value="HTH_MarR-typ"/>
</dbReference>
<dbReference type="InterPro" id="IPR036390">
    <property type="entry name" value="WH_DNA-bd_sf"/>
</dbReference>
<feature type="domain" description="HTH marR-type" evidence="1">
    <location>
        <begin position="21"/>
        <end position="154"/>
    </location>
</feature>
<reference evidence="2 3" key="1">
    <citation type="journal article" date="2011" name="Science">
        <title>Drosophila microbiome modulates host developmental and metabolic homeostasis via insulin signaling.</title>
        <authorList>
            <person name="Shin S.C."/>
            <person name="Kim S.H."/>
            <person name="You H."/>
            <person name="Kim B."/>
            <person name="Kim A.C."/>
            <person name="Lee K.A."/>
            <person name="Yoon J.H."/>
            <person name="Ryu J.H."/>
            <person name="Lee W.J."/>
        </authorList>
    </citation>
    <scope>NUCLEOTIDE SEQUENCE [LARGE SCALE GENOMIC DNA]</scope>
    <source>
        <strain evidence="2 3">DM001</strain>
    </source>
</reference>
<evidence type="ECO:0000259" key="1">
    <source>
        <dbReference type="PROSITE" id="PS50995"/>
    </source>
</evidence>